<feature type="transmembrane region" description="Helical" evidence="6">
    <location>
        <begin position="218"/>
        <end position="238"/>
    </location>
</feature>
<feature type="transmembrane region" description="Helical" evidence="6">
    <location>
        <begin position="250"/>
        <end position="270"/>
    </location>
</feature>
<organism evidence="8 9">
    <name type="scientific">candidate division Kazan bacterium RIFCSPLOWO2_01_FULL_45_19</name>
    <dbReference type="NCBI Taxonomy" id="1798538"/>
    <lineage>
        <taxon>Bacteria</taxon>
        <taxon>Bacteria division Kazan-3B-28</taxon>
    </lineage>
</organism>
<dbReference type="InterPro" id="IPR037185">
    <property type="entry name" value="EmrE-like"/>
</dbReference>
<dbReference type="InterPro" id="IPR000620">
    <property type="entry name" value="EamA_dom"/>
</dbReference>
<feature type="transmembrane region" description="Helical" evidence="6">
    <location>
        <begin position="151"/>
        <end position="173"/>
    </location>
</feature>
<feature type="transmembrane region" description="Helical" evidence="6">
    <location>
        <begin position="185"/>
        <end position="206"/>
    </location>
</feature>
<evidence type="ECO:0000256" key="5">
    <source>
        <dbReference type="ARBA" id="ARBA00023136"/>
    </source>
</evidence>
<gene>
    <name evidence="8" type="ORF">A3K51_00045</name>
</gene>
<evidence type="ECO:0000313" key="9">
    <source>
        <dbReference type="Proteomes" id="UP000178085"/>
    </source>
</evidence>
<feature type="transmembrane region" description="Helical" evidence="6">
    <location>
        <begin position="35"/>
        <end position="56"/>
    </location>
</feature>
<dbReference type="GO" id="GO:0005886">
    <property type="term" value="C:plasma membrane"/>
    <property type="evidence" value="ECO:0007669"/>
    <property type="project" value="UniProtKB-SubCell"/>
</dbReference>
<evidence type="ECO:0000313" key="8">
    <source>
        <dbReference type="EMBL" id="OGB73259.1"/>
    </source>
</evidence>
<accession>A0A1F4NP85</accession>
<evidence type="ECO:0000256" key="4">
    <source>
        <dbReference type="ARBA" id="ARBA00022989"/>
    </source>
</evidence>
<dbReference type="AlphaFoldDB" id="A0A1F4NP85"/>
<comment type="subcellular location">
    <subcellularLocation>
        <location evidence="1">Cell membrane</location>
        <topology evidence="1">Multi-pass membrane protein</topology>
    </subcellularLocation>
</comment>
<evidence type="ECO:0000256" key="1">
    <source>
        <dbReference type="ARBA" id="ARBA00004651"/>
    </source>
</evidence>
<dbReference type="SUPFAM" id="SSF103481">
    <property type="entry name" value="Multidrug resistance efflux transporter EmrE"/>
    <property type="match status" value="2"/>
</dbReference>
<feature type="transmembrane region" description="Helical" evidence="6">
    <location>
        <begin position="128"/>
        <end position="145"/>
    </location>
</feature>
<feature type="domain" description="EamA" evidence="7">
    <location>
        <begin position="154"/>
        <end position="289"/>
    </location>
</feature>
<dbReference type="PANTHER" id="PTHR32322:SF18">
    <property type="entry name" value="S-ADENOSYLMETHIONINE_S-ADENOSYLHOMOCYSTEINE TRANSPORTER"/>
    <property type="match status" value="1"/>
</dbReference>
<evidence type="ECO:0000256" key="2">
    <source>
        <dbReference type="ARBA" id="ARBA00022475"/>
    </source>
</evidence>
<feature type="transmembrane region" description="Helical" evidence="6">
    <location>
        <begin position="102"/>
        <end position="121"/>
    </location>
</feature>
<feature type="domain" description="EamA" evidence="7">
    <location>
        <begin position="11"/>
        <end position="144"/>
    </location>
</feature>
<feature type="transmembrane region" description="Helical" evidence="6">
    <location>
        <begin position="276"/>
        <end position="295"/>
    </location>
</feature>
<dbReference type="Proteomes" id="UP000178085">
    <property type="component" value="Unassembled WGS sequence"/>
</dbReference>
<protein>
    <recommendedName>
        <fullName evidence="7">EamA domain-containing protein</fullName>
    </recommendedName>
</protein>
<keyword evidence="4 6" id="KW-1133">Transmembrane helix</keyword>
<proteinExistence type="predicted"/>
<dbReference type="Pfam" id="PF00892">
    <property type="entry name" value="EamA"/>
    <property type="match status" value="2"/>
</dbReference>
<feature type="transmembrane region" description="Helical" evidence="6">
    <location>
        <begin position="76"/>
        <end position="96"/>
    </location>
</feature>
<name>A0A1F4NP85_UNCK3</name>
<keyword evidence="5 6" id="KW-0472">Membrane</keyword>
<dbReference type="InterPro" id="IPR050638">
    <property type="entry name" value="AA-Vitamin_Transporters"/>
</dbReference>
<evidence type="ECO:0000256" key="6">
    <source>
        <dbReference type="SAM" id="Phobius"/>
    </source>
</evidence>
<evidence type="ECO:0000259" key="7">
    <source>
        <dbReference type="Pfam" id="PF00892"/>
    </source>
</evidence>
<evidence type="ECO:0000256" key="3">
    <source>
        <dbReference type="ARBA" id="ARBA00022692"/>
    </source>
</evidence>
<dbReference type="PANTHER" id="PTHR32322">
    <property type="entry name" value="INNER MEMBRANE TRANSPORTER"/>
    <property type="match status" value="1"/>
</dbReference>
<keyword evidence="2" id="KW-1003">Cell membrane</keyword>
<sequence>MTRINGRISFVLQALFVVFLWSAAKIIIKMGVQEIPPFMFAALVQTMAVVGLLIYYKFHKRKYRLKFNRQDVQLMILLGLVTFGGSTLFSIIGLQYVTGATAGMIAALNPLMAVGLSVVILRERPGGWQYLGLIGMLVGAYIFLARGEVTGALIGIALLLLAEAGFAFSNVVTRLISRQPGDESLTITLVGNLIGAVTLIPIGLTVDGLSSIAFTPHLVSIIVTVGLIFGFGGLLWAGVLDKLKVVEATVLSNTMIVQMAILSVLFLGEALTANNITGGLLVLIGALVIDKGLILPPRFTMKMV</sequence>
<keyword evidence="3 6" id="KW-0812">Transmembrane</keyword>
<comment type="caution">
    <text evidence="8">The sequence shown here is derived from an EMBL/GenBank/DDBJ whole genome shotgun (WGS) entry which is preliminary data.</text>
</comment>
<reference evidence="8 9" key="1">
    <citation type="journal article" date="2016" name="Nat. Commun.">
        <title>Thousands of microbial genomes shed light on interconnected biogeochemical processes in an aquifer system.</title>
        <authorList>
            <person name="Anantharaman K."/>
            <person name="Brown C.T."/>
            <person name="Hug L.A."/>
            <person name="Sharon I."/>
            <person name="Castelle C.J."/>
            <person name="Probst A.J."/>
            <person name="Thomas B.C."/>
            <person name="Singh A."/>
            <person name="Wilkins M.J."/>
            <person name="Karaoz U."/>
            <person name="Brodie E.L."/>
            <person name="Williams K.H."/>
            <person name="Hubbard S.S."/>
            <person name="Banfield J.F."/>
        </authorList>
    </citation>
    <scope>NUCLEOTIDE SEQUENCE [LARGE SCALE GENOMIC DNA]</scope>
</reference>
<dbReference type="EMBL" id="METD01000001">
    <property type="protein sequence ID" value="OGB73259.1"/>
    <property type="molecule type" value="Genomic_DNA"/>
</dbReference>